<evidence type="ECO:0000256" key="3">
    <source>
        <dbReference type="ARBA" id="ARBA00022840"/>
    </source>
</evidence>
<evidence type="ECO:0000256" key="5">
    <source>
        <dbReference type="PROSITE-ProRule" id="PRU00283"/>
    </source>
</evidence>
<dbReference type="InterPro" id="IPR001752">
    <property type="entry name" value="Kinesin_motor_dom"/>
</dbReference>
<dbReference type="SMART" id="SM00129">
    <property type="entry name" value="KISc"/>
    <property type="match status" value="1"/>
</dbReference>
<dbReference type="PANTHER" id="PTHR24115">
    <property type="entry name" value="KINESIN-RELATED"/>
    <property type="match status" value="1"/>
</dbReference>
<dbReference type="PRINTS" id="PR00380">
    <property type="entry name" value="KINESINHEAVY"/>
</dbReference>
<evidence type="ECO:0000313" key="9">
    <source>
        <dbReference type="Proteomes" id="UP001470230"/>
    </source>
</evidence>
<keyword evidence="3 5" id="KW-0067">ATP-binding</keyword>
<dbReference type="Proteomes" id="UP001470230">
    <property type="component" value="Unassembled WGS sequence"/>
</dbReference>
<evidence type="ECO:0000256" key="6">
    <source>
        <dbReference type="SAM" id="MobiDB-lite"/>
    </source>
</evidence>
<dbReference type="PANTHER" id="PTHR24115:SF1008">
    <property type="entry name" value="KINESIN-LIKE PROTEIN SUBITO"/>
    <property type="match status" value="1"/>
</dbReference>
<organism evidence="8 9">
    <name type="scientific">Tritrichomonas musculus</name>
    <dbReference type="NCBI Taxonomy" id="1915356"/>
    <lineage>
        <taxon>Eukaryota</taxon>
        <taxon>Metamonada</taxon>
        <taxon>Parabasalia</taxon>
        <taxon>Tritrichomonadida</taxon>
        <taxon>Tritrichomonadidae</taxon>
        <taxon>Tritrichomonas</taxon>
    </lineage>
</organism>
<feature type="domain" description="Kinesin motor" evidence="7">
    <location>
        <begin position="73"/>
        <end position="439"/>
    </location>
</feature>
<evidence type="ECO:0000259" key="7">
    <source>
        <dbReference type="PROSITE" id="PS50067"/>
    </source>
</evidence>
<keyword evidence="4 5" id="KW-0505">Motor protein</keyword>
<feature type="binding site" evidence="5">
    <location>
        <begin position="157"/>
        <end position="164"/>
    </location>
    <ligand>
        <name>ATP</name>
        <dbReference type="ChEBI" id="CHEBI:30616"/>
    </ligand>
</feature>
<dbReference type="EMBL" id="JAPFFF010000003">
    <property type="protein sequence ID" value="KAK8895485.1"/>
    <property type="molecule type" value="Genomic_DNA"/>
</dbReference>
<accession>A0ABR2KWL0</accession>
<dbReference type="SUPFAM" id="SSF52540">
    <property type="entry name" value="P-loop containing nucleoside triphosphate hydrolases"/>
    <property type="match status" value="1"/>
</dbReference>
<name>A0ABR2KWL0_9EUKA</name>
<gene>
    <name evidence="8" type="ORF">M9Y10_023951</name>
</gene>
<dbReference type="Pfam" id="PF00225">
    <property type="entry name" value="Kinesin"/>
    <property type="match status" value="1"/>
</dbReference>
<evidence type="ECO:0000256" key="1">
    <source>
        <dbReference type="ARBA" id="ARBA00022701"/>
    </source>
</evidence>
<reference evidence="8 9" key="1">
    <citation type="submission" date="2024-04" db="EMBL/GenBank/DDBJ databases">
        <title>Tritrichomonas musculus Genome.</title>
        <authorList>
            <person name="Alves-Ferreira E."/>
            <person name="Grigg M."/>
            <person name="Lorenzi H."/>
            <person name="Galac M."/>
        </authorList>
    </citation>
    <scope>NUCLEOTIDE SEQUENCE [LARGE SCALE GENOMIC DNA]</scope>
    <source>
        <strain evidence="8 9">EAF2021</strain>
    </source>
</reference>
<keyword evidence="1" id="KW-0493">Microtubule</keyword>
<feature type="compositionally biased region" description="Polar residues" evidence="6">
    <location>
        <begin position="54"/>
        <end position="63"/>
    </location>
</feature>
<comment type="caution">
    <text evidence="8">The sequence shown here is derived from an EMBL/GenBank/DDBJ whole genome shotgun (WGS) entry which is preliminary data.</text>
</comment>
<dbReference type="InterPro" id="IPR036961">
    <property type="entry name" value="Kinesin_motor_dom_sf"/>
</dbReference>
<keyword evidence="9" id="KW-1185">Reference proteome</keyword>
<sequence>MIKRKPLQPKNSFTPCENIQLNLDNLIKKATHRSSTPTPIKKNTLCPFKDESGPNASKKSTPKTPKFNKNEDRIKVYLRMRPLLKNETKIEYEVSENTISINPPNMNATSKFCMNKSFSFRHIFDSNSTQPEVFDTVALPLLPDFLNGHDVLIFCYGSTNAGKTYTISGNKGNPGLLERSLDFIVTSLHNNQNNNSQQLFASFFEIYNERIYDLLDINRNFSVSSLKLGINRYGETEVKGITELPVTTIKDATEVVKMAENGRHRGITELNTDSSRSHTIFQLRLKVHNKKSNISQTYAVFSVVDLAGSERLSSMNSAIGSFKEACSINKSMLVLGKCIRKLKQQTIIANKNNTNTTTETPNDGICNSNNANISSPFANANVSCQVPYRESKLTHLFKNFFEPICRPSKAAMVINISPANIQYDDTIFALQFAAEASQCAIRHVEKPITITPNDDDFDEIDNNLEAVERRIELRIREEMESFLEKKENEYKERLEKFNSTCSSCSSHHMSIGVNGFSVIGQSQSGSSIAFMNSFTSNIDTPFEFDSSPESLLELKQKILSLSNENASLTSSINYNIEEISKAKEKNNQLMKKNTLMRASLANINEKNRQIACQIRNEFGFQAMPEFNEFFYGAVPSSSIMTKPKSQTVNSNGENDNIKRVVLFPSSQ</sequence>
<dbReference type="Gene3D" id="3.40.850.10">
    <property type="entry name" value="Kinesin motor domain"/>
    <property type="match status" value="1"/>
</dbReference>
<dbReference type="PROSITE" id="PS50067">
    <property type="entry name" value="KINESIN_MOTOR_2"/>
    <property type="match status" value="1"/>
</dbReference>
<comment type="similarity">
    <text evidence="5">Belongs to the TRAFAC class myosin-kinesin ATPase superfamily. Kinesin family.</text>
</comment>
<evidence type="ECO:0000256" key="4">
    <source>
        <dbReference type="ARBA" id="ARBA00023175"/>
    </source>
</evidence>
<evidence type="ECO:0000313" key="8">
    <source>
        <dbReference type="EMBL" id="KAK8895485.1"/>
    </source>
</evidence>
<dbReference type="InterPro" id="IPR027417">
    <property type="entry name" value="P-loop_NTPase"/>
</dbReference>
<keyword evidence="2 5" id="KW-0547">Nucleotide-binding</keyword>
<evidence type="ECO:0000256" key="2">
    <source>
        <dbReference type="ARBA" id="ARBA00022741"/>
    </source>
</evidence>
<feature type="region of interest" description="Disordered" evidence="6">
    <location>
        <begin position="32"/>
        <end position="68"/>
    </location>
</feature>
<proteinExistence type="inferred from homology"/>
<protein>
    <recommendedName>
        <fullName evidence="7">Kinesin motor domain-containing protein</fullName>
    </recommendedName>
</protein>
<dbReference type="InterPro" id="IPR027640">
    <property type="entry name" value="Kinesin-like_fam"/>
</dbReference>